<evidence type="ECO:0000313" key="10">
    <source>
        <dbReference type="Proteomes" id="UP001500575"/>
    </source>
</evidence>
<feature type="transmembrane region" description="Helical" evidence="7">
    <location>
        <begin position="436"/>
        <end position="457"/>
    </location>
</feature>
<feature type="transmembrane region" description="Helical" evidence="7">
    <location>
        <begin position="302"/>
        <end position="321"/>
    </location>
</feature>
<evidence type="ECO:0000256" key="1">
    <source>
        <dbReference type="ARBA" id="ARBA00004651"/>
    </source>
</evidence>
<comment type="subcellular location">
    <subcellularLocation>
        <location evidence="1">Cell membrane</location>
        <topology evidence="1">Multi-pass membrane protein</topology>
    </subcellularLocation>
</comment>
<dbReference type="InterPro" id="IPR050250">
    <property type="entry name" value="Macrolide_Exporter_MacB"/>
</dbReference>
<evidence type="ECO:0000256" key="4">
    <source>
        <dbReference type="ARBA" id="ARBA00022989"/>
    </source>
</evidence>
<feature type="transmembrane region" description="Helical" evidence="7">
    <location>
        <begin position="469"/>
        <end position="490"/>
    </location>
</feature>
<dbReference type="PANTHER" id="PTHR30572">
    <property type="entry name" value="MEMBRANE COMPONENT OF TRANSPORTER-RELATED"/>
    <property type="match status" value="1"/>
</dbReference>
<dbReference type="PANTHER" id="PTHR30572:SF4">
    <property type="entry name" value="ABC TRANSPORTER PERMEASE YTRF"/>
    <property type="match status" value="1"/>
</dbReference>
<organism evidence="9 10">
    <name type="scientific">Nocardioides bigeumensis</name>
    <dbReference type="NCBI Taxonomy" id="433657"/>
    <lineage>
        <taxon>Bacteria</taxon>
        <taxon>Bacillati</taxon>
        <taxon>Actinomycetota</taxon>
        <taxon>Actinomycetes</taxon>
        <taxon>Propionibacteriales</taxon>
        <taxon>Nocardioidaceae</taxon>
        <taxon>Nocardioides</taxon>
    </lineage>
</organism>
<feature type="domain" description="ABC3 transporter permease C-terminal" evidence="8">
    <location>
        <begin position="898"/>
        <end position="1013"/>
    </location>
</feature>
<protein>
    <recommendedName>
        <fullName evidence="8">ABC3 transporter permease C-terminal domain-containing protein</fullName>
    </recommendedName>
</protein>
<keyword evidence="3 7" id="KW-0812">Transmembrane</keyword>
<keyword evidence="10" id="KW-1185">Reference proteome</keyword>
<evidence type="ECO:0000256" key="2">
    <source>
        <dbReference type="ARBA" id="ARBA00022475"/>
    </source>
</evidence>
<feature type="transmembrane region" description="Helical" evidence="7">
    <location>
        <begin position="354"/>
        <end position="380"/>
    </location>
</feature>
<accession>A0ABN2YZ96</accession>
<evidence type="ECO:0000256" key="6">
    <source>
        <dbReference type="ARBA" id="ARBA00038076"/>
    </source>
</evidence>
<keyword evidence="5 7" id="KW-0472">Membrane</keyword>
<dbReference type="Proteomes" id="UP001500575">
    <property type="component" value="Unassembled WGS sequence"/>
</dbReference>
<evidence type="ECO:0000256" key="3">
    <source>
        <dbReference type="ARBA" id="ARBA00022692"/>
    </source>
</evidence>
<gene>
    <name evidence="9" type="ORF">GCM10009843_40680</name>
</gene>
<feature type="transmembrane region" description="Helical" evidence="7">
    <location>
        <begin position="895"/>
        <end position="917"/>
    </location>
</feature>
<keyword evidence="4 7" id="KW-1133">Transmembrane helix</keyword>
<reference evidence="9 10" key="1">
    <citation type="journal article" date="2019" name="Int. J. Syst. Evol. Microbiol.">
        <title>The Global Catalogue of Microorganisms (GCM) 10K type strain sequencing project: providing services to taxonomists for standard genome sequencing and annotation.</title>
        <authorList>
            <consortium name="The Broad Institute Genomics Platform"/>
            <consortium name="The Broad Institute Genome Sequencing Center for Infectious Disease"/>
            <person name="Wu L."/>
            <person name="Ma J."/>
        </authorList>
    </citation>
    <scope>NUCLEOTIDE SEQUENCE [LARGE SCALE GENOMIC DNA]</scope>
    <source>
        <strain evidence="9 10">JCM 16021</strain>
    </source>
</reference>
<name>A0ABN2YZ96_9ACTN</name>
<dbReference type="Pfam" id="PF02687">
    <property type="entry name" value="FtsX"/>
    <property type="match status" value="1"/>
</dbReference>
<feature type="transmembrane region" description="Helical" evidence="7">
    <location>
        <begin position="995"/>
        <end position="1018"/>
    </location>
</feature>
<sequence>MTGTLAGAVLRGIRSRALLSAGSILLIVLAIGSAVLGPVFQVAVTKSYVVTRLNDAPPRATGVSRELVPEPDFQGGPQAGVDVAVEEALARVQGPFGPPTTQLETARVRGTVNNPDGTPGQVRLLARPGACDHLEITGACPTAPGEAMLLAGDAEYSGLEIGDRVTMDGLPGVTVVGIYRVLAAEQEFWYDVSRFESVPRRILEDPGGPAEASAYMPGPLVVDPAAFDAVPVELWRVRADRRLELPPDWTEADLKAAARSANAAAGDPVEIDRATLIGSPLGDLPALLAEVRSQEDTARASIAPAVLSLVLVALALLLRLLTAASELRLPELALASLRGVDERRLWGLGLVEPLALLLIALPLGLAAGIGLSLGLIRWWLVPGLPLPLPLSAWVASGTVALATLVVAVVAVGLVLRDSLASQLTGLKRPAARRRTALIAELALMATAAGMLAAQLSAGRTDQPDVTDMVLPVVLAVVAGLIATRLIAAVARWASRRSGRSLPGFVTARALGRRREGTLVILPVTAAIAVGVFAVGVYDSAADWRASVAATSSPAAEVWATSLTLRQAVSLTEELDPEGEHLMAGAEFLSPGARLSVVDGPRMASVLSWPSDWTPGTSEQEVQDLIQSRGTTPRFAGREVGLTVDQQLTADDDVTVELRMSTAAGASKDIYLGPFEPGESTLTERTPFCRSGCTVERMTLGGPAALKIAMAGTFTVRDLLVDGEPLAGAVTSAGWAPSSGVGSGLDEGVSADVAVQGDDLAIDVDTSGGSAFVRMSPGELTPERPVVVGRGADYMLGDDPDAPAVPISGVDMPVRKVLAAESLPLLGPSGILIDYRMLFTDRLIYTNTVDVYVAVDGDTPTAMKQSLADRGLSLDKTLAQEKSILDQGAYALALRLYGVAAVLVLLMALAGLFVSTAVQLPARRRDAAALRVVGVRRRVVVSAVAREFAVVLGGAAVAGIGAGALAQYVVLRTIQLGYVEALVTPRLVASVDLPQLGIIAACAAAAFGLFAFVSATLTVRGARGATLRETAR</sequence>
<proteinExistence type="inferred from homology"/>
<evidence type="ECO:0000256" key="5">
    <source>
        <dbReference type="ARBA" id="ARBA00023136"/>
    </source>
</evidence>
<dbReference type="RefSeq" id="WP_344305696.1">
    <property type="nucleotide sequence ID" value="NZ_BAAAQQ010000014.1"/>
</dbReference>
<dbReference type="EMBL" id="BAAAQQ010000014">
    <property type="protein sequence ID" value="GAA2134341.1"/>
    <property type="molecule type" value="Genomic_DNA"/>
</dbReference>
<feature type="transmembrane region" description="Helical" evidence="7">
    <location>
        <begin position="17"/>
        <end position="40"/>
    </location>
</feature>
<comment type="similarity">
    <text evidence="6">Belongs to the ABC-4 integral membrane protein family.</text>
</comment>
<evidence type="ECO:0000313" key="9">
    <source>
        <dbReference type="EMBL" id="GAA2134341.1"/>
    </source>
</evidence>
<evidence type="ECO:0000259" key="8">
    <source>
        <dbReference type="Pfam" id="PF02687"/>
    </source>
</evidence>
<feature type="transmembrane region" description="Helical" evidence="7">
    <location>
        <begin position="518"/>
        <end position="537"/>
    </location>
</feature>
<keyword evidence="2" id="KW-1003">Cell membrane</keyword>
<dbReference type="InterPro" id="IPR003838">
    <property type="entry name" value="ABC3_permease_C"/>
</dbReference>
<evidence type="ECO:0000256" key="7">
    <source>
        <dbReference type="SAM" id="Phobius"/>
    </source>
</evidence>
<comment type="caution">
    <text evidence="9">The sequence shown here is derived from an EMBL/GenBank/DDBJ whole genome shotgun (WGS) entry which is preliminary data.</text>
</comment>
<feature type="transmembrane region" description="Helical" evidence="7">
    <location>
        <begin position="392"/>
        <end position="415"/>
    </location>
</feature>
<feature type="transmembrane region" description="Helical" evidence="7">
    <location>
        <begin position="938"/>
        <end position="965"/>
    </location>
</feature>